<protein>
    <recommendedName>
        <fullName evidence="3">Lipoprotein</fullName>
    </recommendedName>
</protein>
<evidence type="ECO:0008006" key="3">
    <source>
        <dbReference type="Google" id="ProtNLM"/>
    </source>
</evidence>
<evidence type="ECO:0000313" key="2">
    <source>
        <dbReference type="Proteomes" id="UP000431269"/>
    </source>
</evidence>
<dbReference type="EMBL" id="CP047045">
    <property type="protein sequence ID" value="QGZ95232.1"/>
    <property type="molecule type" value="Genomic_DNA"/>
</dbReference>
<dbReference type="RefSeq" id="WP_158766110.1">
    <property type="nucleotide sequence ID" value="NZ_CP047045.1"/>
</dbReference>
<evidence type="ECO:0000313" key="1">
    <source>
        <dbReference type="EMBL" id="QGZ95232.1"/>
    </source>
</evidence>
<sequence length="79" mass="8609">MRRLALTALVALAACATQLPQIVEREGDTFDVRYDAAVQTQAEVDAKANSHCSNGAAGYVSQQTGFDGFAYRTYRCAFR</sequence>
<dbReference type="KEGG" id="tsv:DSM104635_02076"/>
<name>A0A6I6MUA7_9CAUL</name>
<gene>
    <name evidence="1" type="ORF">DSM104635_02076</name>
</gene>
<accession>A0A6I6MUA7</accession>
<dbReference type="Proteomes" id="UP000431269">
    <property type="component" value="Chromosome"/>
</dbReference>
<reference evidence="2" key="1">
    <citation type="submission" date="2019-12" db="EMBL/GenBank/DDBJ databases">
        <title>Complete genome of Terracaulis silvestris 0127_4.</title>
        <authorList>
            <person name="Vieira S."/>
            <person name="Riedel T."/>
            <person name="Sproer C."/>
            <person name="Pascual J."/>
            <person name="Boedeker C."/>
            <person name="Overmann J."/>
        </authorList>
    </citation>
    <scope>NUCLEOTIDE SEQUENCE [LARGE SCALE GENOMIC DNA]</scope>
    <source>
        <strain evidence="2">0127_4</strain>
    </source>
</reference>
<dbReference type="PROSITE" id="PS51257">
    <property type="entry name" value="PROKAR_LIPOPROTEIN"/>
    <property type="match status" value="1"/>
</dbReference>
<dbReference type="AlphaFoldDB" id="A0A6I6MUA7"/>
<organism evidence="1 2">
    <name type="scientific">Terricaulis silvestris</name>
    <dbReference type="NCBI Taxonomy" id="2686094"/>
    <lineage>
        <taxon>Bacteria</taxon>
        <taxon>Pseudomonadati</taxon>
        <taxon>Pseudomonadota</taxon>
        <taxon>Alphaproteobacteria</taxon>
        <taxon>Caulobacterales</taxon>
        <taxon>Caulobacteraceae</taxon>
        <taxon>Terricaulis</taxon>
    </lineage>
</organism>
<proteinExistence type="predicted"/>
<keyword evidence="2" id="KW-1185">Reference proteome</keyword>